<sequence length="102" mass="12383">MRIRQEEEEISNEYLEEILEEMKEEEEVKYKMIDNNIKKFFKFLRGEDVIVRIIGKKTDFIQKKEVIKIREKESEDDSISSEYLEEIITGMKANDIRNAREF</sequence>
<proteinExistence type="predicted"/>
<comment type="caution">
    <text evidence="2">The sequence shown here is derived from an EMBL/GenBank/DDBJ whole genome shotgun (WGS) entry which is preliminary data.</text>
</comment>
<evidence type="ECO:0000313" key="2">
    <source>
        <dbReference type="EMBL" id="GAB1219028.1"/>
    </source>
</evidence>
<protein>
    <submittedName>
        <fullName evidence="2">Uncharacterized protein</fullName>
    </submittedName>
</protein>
<organism evidence="2 3">
    <name type="scientific">Entamoeba nuttalli</name>
    <dbReference type="NCBI Taxonomy" id="412467"/>
    <lineage>
        <taxon>Eukaryota</taxon>
        <taxon>Amoebozoa</taxon>
        <taxon>Evosea</taxon>
        <taxon>Archamoebae</taxon>
        <taxon>Mastigamoebida</taxon>
        <taxon>Entamoebidae</taxon>
        <taxon>Entamoeba</taxon>
    </lineage>
</organism>
<dbReference type="EMBL" id="BAAFRS010000011">
    <property type="protein sequence ID" value="GAB1219004.1"/>
    <property type="molecule type" value="Genomic_DNA"/>
</dbReference>
<dbReference type="EMBL" id="BAAFRS010000011">
    <property type="protein sequence ID" value="GAB1219028.1"/>
    <property type="molecule type" value="Genomic_DNA"/>
</dbReference>
<gene>
    <name evidence="1" type="ORF">ENUP19_0011G0004</name>
    <name evidence="2" type="ORF">ENUP19_0011G0028</name>
</gene>
<dbReference type="Proteomes" id="UP001628156">
    <property type="component" value="Unassembled WGS sequence"/>
</dbReference>
<accession>A0ABQ0D859</accession>
<keyword evidence="3" id="KW-1185">Reference proteome</keyword>
<reference evidence="2" key="2">
    <citation type="submission" date="2024-08" db="EMBL/GenBank/DDBJ databases">
        <title>Draft genome assembly of Entamoeba nuttalli using a combination of long-read and short-read sequencing data.</title>
        <authorList>
            <person name="Tanaka M."/>
            <person name="Tachibana H."/>
        </authorList>
    </citation>
    <scope>NUCLEOTIDE SEQUENCE</scope>
    <source>
        <strain evidence="2">P19-061405</strain>
    </source>
</reference>
<evidence type="ECO:0000313" key="1">
    <source>
        <dbReference type="EMBL" id="GAB1219004.1"/>
    </source>
</evidence>
<reference evidence="2 3" key="1">
    <citation type="journal article" date="2019" name="PLoS Negl. Trop. Dis.">
        <title>Whole genome sequencing of Entamoeba nuttalli reveals mammalian host-related molecular signatures and a novel octapeptide-repeat surface protein.</title>
        <authorList>
            <person name="Tanaka M."/>
            <person name="Makiuchi T."/>
            <person name="Komiyama T."/>
            <person name="Shiina T."/>
            <person name="Osaki K."/>
            <person name="Tachibana H."/>
        </authorList>
    </citation>
    <scope>NUCLEOTIDE SEQUENCE [LARGE SCALE GENOMIC DNA]</scope>
    <source>
        <strain evidence="2 3">P19-061405</strain>
    </source>
</reference>
<evidence type="ECO:0000313" key="3">
    <source>
        <dbReference type="Proteomes" id="UP001628156"/>
    </source>
</evidence>
<name>A0ABQ0D859_9EUKA</name>